<keyword evidence="8" id="KW-0067">ATP-binding</keyword>
<evidence type="ECO:0000256" key="7">
    <source>
        <dbReference type="ARBA" id="ARBA00022806"/>
    </source>
</evidence>
<dbReference type="GO" id="GO:0016787">
    <property type="term" value="F:hydrolase activity"/>
    <property type="evidence" value="ECO:0007669"/>
    <property type="project" value="UniProtKB-KW"/>
</dbReference>
<evidence type="ECO:0000313" key="12">
    <source>
        <dbReference type="EMBL" id="KMW22311.1"/>
    </source>
</evidence>
<dbReference type="GeneID" id="93164623"/>
<dbReference type="InterPro" id="IPR006674">
    <property type="entry name" value="HD_domain"/>
</dbReference>
<dbReference type="PANTHER" id="PTHR47963">
    <property type="entry name" value="DEAD-BOX ATP-DEPENDENT RNA HELICASE 47, MITOCHONDRIAL"/>
    <property type="match status" value="1"/>
</dbReference>
<dbReference type="GO" id="GO:0005524">
    <property type="term" value="F:ATP binding"/>
    <property type="evidence" value="ECO:0007669"/>
    <property type="project" value="UniProtKB-KW"/>
</dbReference>
<keyword evidence="5" id="KW-0547">Nucleotide-binding</keyword>
<evidence type="ECO:0000259" key="10">
    <source>
        <dbReference type="PROSITE" id="PS51192"/>
    </source>
</evidence>
<dbReference type="InterPro" id="IPR006474">
    <property type="entry name" value="Helicase_Cas3_CRISPR-ass_core"/>
</dbReference>
<dbReference type="OrthoDB" id="9810236at2"/>
<dbReference type="CDD" id="cd17930">
    <property type="entry name" value="DEXHc_cas3"/>
    <property type="match status" value="1"/>
</dbReference>
<dbReference type="Pfam" id="PF00270">
    <property type="entry name" value="DEAD"/>
    <property type="match status" value="1"/>
</dbReference>
<evidence type="ECO:0000256" key="3">
    <source>
        <dbReference type="ARBA" id="ARBA00022722"/>
    </source>
</evidence>
<dbReference type="GO" id="GO:0046872">
    <property type="term" value="F:metal ion binding"/>
    <property type="evidence" value="ECO:0007669"/>
    <property type="project" value="UniProtKB-KW"/>
</dbReference>
<dbReference type="InterPro" id="IPR027417">
    <property type="entry name" value="P-loop_NTPase"/>
</dbReference>
<protein>
    <recommendedName>
        <fullName evidence="14">CRISPR-associated helicase cas3</fullName>
    </recommendedName>
</protein>
<keyword evidence="9" id="KW-0051">Antiviral defense</keyword>
<dbReference type="SUPFAM" id="SSF52540">
    <property type="entry name" value="P-loop containing nucleoside triphosphate hydrolases"/>
    <property type="match status" value="1"/>
</dbReference>
<evidence type="ECO:0000256" key="6">
    <source>
        <dbReference type="ARBA" id="ARBA00022801"/>
    </source>
</evidence>
<dbReference type="GO" id="GO:0003724">
    <property type="term" value="F:RNA helicase activity"/>
    <property type="evidence" value="ECO:0007669"/>
    <property type="project" value="TreeGrafter"/>
</dbReference>
<dbReference type="Proteomes" id="UP000037392">
    <property type="component" value="Unassembled WGS sequence"/>
</dbReference>
<dbReference type="NCBIfam" id="TIGR01596">
    <property type="entry name" value="cas3_HD"/>
    <property type="match status" value="1"/>
</dbReference>
<dbReference type="SMART" id="SM00487">
    <property type="entry name" value="DEXDc"/>
    <property type="match status" value="1"/>
</dbReference>
<sequence length="718" mass="81697">MKYLAHISEDKQREQSIKSHLEETALLAKEFAEEFGYGEWGYFCGLLHDIGKYSTKFQGRIMGSGEKADHATAGAQLCLRLGKEKGSYYVAPAYCIAGHHAGLPDTGTSADTGDRGTFTGRMKKRVEDYGAYQEEISIPPLPPPVLTAAEKKDLTFSMSFLIRMLYSCLVDADYLNTEDFMKDGETSRITGETIPVLLEKLNRHIAKWLVNDDQDTINGRRTEILKSCIEKGKKKKGLFRLTVPTGGGKTVASLAFALNHAAGHGMKRIIYVIPYTSIIEQNAKVFSRILGEENVLEHHSGIDYESTDELKLKQLAAENWDLPIVVTTNVQFFESLFSNKSSKCRKLHNIANSVIIFDEAQMLPNDYLRPCIASMEELIRHYESNIVLCTATQPSLQNFFPKDMQYTELCPRMEEQFRFFKRAIFKNLGKITEDELIDRVRNEEQALCILNTKNNVQKLYEKIKGEGVYHLSTFMYPRHRQERLETIRERLAAGEKCIVIATSLVEAGVDLDFQTVYRELAGVDSMIQAAGRCNREGKRDALGSFACYFQLEESRMVPGQEQQIDTAKQVIRRYEDIGSLDAVQEYFTRLYQFKGAALDKKNILEEFQKGRFAFATVGKEFKLIEQNTKTILIPAQERAKEIAEELKFKGANKKLIREAGKYCVNVYENLFRKMYDAGMFVGVSEELKEDFFVLKDCSNYSDETGLQVKAELGMDIWL</sequence>
<organism evidence="12 13">
    <name type="scientific">[Clostridium] citroniae WAL-19142</name>
    <dbReference type="NCBI Taxonomy" id="742734"/>
    <lineage>
        <taxon>Bacteria</taxon>
        <taxon>Bacillati</taxon>
        <taxon>Bacillota</taxon>
        <taxon>Clostridia</taxon>
        <taxon>Lachnospirales</taxon>
        <taxon>Lachnospiraceae</taxon>
        <taxon>Enterocloster</taxon>
    </lineage>
</organism>
<dbReference type="RefSeq" id="WP_048929555.1">
    <property type="nucleotide sequence ID" value="NZ_KQ235876.1"/>
</dbReference>
<proteinExistence type="inferred from homology"/>
<comment type="caution">
    <text evidence="12">The sequence shown here is derived from an EMBL/GenBank/DDBJ whole genome shotgun (WGS) entry which is preliminary data.</text>
</comment>
<dbReference type="InterPro" id="IPR038257">
    <property type="entry name" value="CRISPR-assoc_Cas3_HD_sf"/>
</dbReference>
<dbReference type="InterPro" id="IPR014001">
    <property type="entry name" value="Helicase_ATP-bd"/>
</dbReference>
<dbReference type="GO" id="GO:0004518">
    <property type="term" value="F:nuclease activity"/>
    <property type="evidence" value="ECO:0007669"/>
    <property type="project" value="UniProtKB-KW"/>
</dbReference>
<comment type="similarity">
    <text evidence="2">In the central section; belongs to the CRISPR-associated helicase Cas3 family.</text>
</comment>
<evidence type="ECO:0000313" key="13">
    <source>
        <dbReference type="Proteomes" id="UP000037392"/>
    </source>
</evidence>
<evidence type="ECO:0000256" key="8">
    <source>
        <dbReference type="ARBA" id="ARBA00022840"/>
    </source>
</evidence>
<dbReference type="EMBL" id="ADLK01000011">
    <property type="protein sequence ID" value="KMW22311.1"/>
    <property type="molecule type" value="Genomic_DNA"/>
</dbReference>
<keyword evidence="6" id="KW-0378">Hydrolase</keyword>
<dbReference type="PROSITE" id="PS51643">
    <property type="entry name" value="HD_CAS3"/>
    <property type="match status" value="1"/>
</dbReference>
<dbReference type="Pfam" id="PF01966">
    <property type="entry name" value="HD"/>
    <property type="match status" value="1"/>
</dbReference>
<keyword evidence="7" id="KW-0347">Helicase</keyword>
<dbReference type="GO" id="GO:0003723">
    <property type="term" value="F:RNA binding"/>
    <property type="evidence" value="ECO:0007669"/>
    <property type="project" value="TreeGrafter"/>
</dbReference>
<dbReference type="InterPro" id="IPR054712">
    <property type="entry name" value="Cas3-like_dom"/>
</dbReference>
<evidence type="ECO:0008006" key="14">
    <source>
        <dbReference type="Google" id="ProtNLM"/>
    </source>
</evidence>
<evidence type="ECO:0000256" key="9">
    <source>
        <dbReference type="ARBA" id="ARBA00023118"/>
    </source>
</evidence>
<dbReference type="InterPro" id="IPR006483">
    <property type="entry name" value="CRISPR-assoc_Cas3_HD"/>
</dbReference>
<dbReference type="GO" id="GO:0051607">
    <property type="term" value="P:defense response to virus"/>
    <property type="evidence" value="ECO:0007669"/>
    <property type="project" value="UniProtKB-KW"/>
</dbReference>
<dbReference type="Gene3D" id="3.40.50.300">
    <property type="entry name" value="P-loop containing nucleotide triphosphate hydrolases"/>
    <property type="match status" value="2"/>
</dbReference>
<feature type="domain" description="Helicase ATP-binding" evidence="10">
    <location>
        <begin position="230"/>
        <end position="411"/>
    </location>
</feature>
<evidence type="ECO:0000256" key="1">
    <source>
        <dbReference type="ARBA" id="ARBA00006847"/>
    </source>
</evidence>
<feature type="domain" description="HD Cas3-type" evidence="11">
    <location>
        <begin position="10"/>
        <end position="175"/>
    </location>
</feature>
<comment type="similarity">
    <text evidence="1">In the N-terminal section; belongs to the CRISPR-associated nuclease Cas3-HD family.</text>
</comment>
<evidence type="ECO:0000256" key="5">
    <source>
        <dbReference type="ARBA" id="ARBA00022741"/>
    </source>
</evidence>
<dbReference type="InterPro" id="IPR050547">
    <property type="entry name" value="DEAD_box_RNA_helicases"/>
</dbReference>
<dbReference type="InterPro" id="IPR011545">
    <property type="entry name" value="DEAD/DEAH_box_helicase_dom"/>
</dbReference>
<dbReference type="PROSITE" id="PS51192">
    <property type="entry name" value="HELICASE_ATP_BIND_1"/>
    <property type="match status" value="1"/>
</dbReference>
<evidence type="ECO:0000256" key="2">
    <source>
        <dbReference type="ARBA" id="ARBA00009046"/>
    </source>
</evidence>
<dbReference type="NCBIfam" id="TIGR01587">
    <property type="entry name" value="cas3_core"/>
    <property type="match status" value="1"/>
</dbReference>
<reference evidence="12 13" key="1">
    <citation type="submission" date="2011-04" db="EMBL/GenBank/DDBJ databases">
        <title>The Genome Sequence of Clostridium citroniae WAL-19142.</title>
        <authorList>
            <consortium name="The Broad Institute Genome Sequencing Platform"/>
            <person name="Earl A."/>
            <person name="Ward D."/>
            <person name="Feldgarden M."/>
            <person name="Gevers D."/>
            <person name="Warren Y.A."/>
            <person name="Tyrrell K.L."/>
            <person name="Citron D.M."/>
            <person name="Goldstein E.J."/>
            <person name="Daigneault M."/>
            <person name="Allen-Vercoe E."/>
            <person name="Young S.K."/>
            <person name="Zeng Q."/>
            <person name="Gargeya S."/>
            <person name="Fitzgerald M."/>
            <person name="Haas B."/>
            <person name="Abouelleil A."/>
            <person name="Alvarado L."/>
            <person name="Arachchi H.M."/>
            <person name="Berlin A."/>
            <person name="Brown A."/>
            <person name="Chapman S.B."/>
            <person name="Chen Z."/>
            <person name="Dunbar C."/>
            <person name="Freedman E."/>
            <person name="Gearin G."/>
            <person name="Gellesch M."/>
            <person name="Goldberg J."/>
            <person name="Griggs A."/>
            <person name="Gujja S."/>
            <person name="Heilman E.R."/>
            <person name="Heiman D."/>
            <person name="Howarth C."/>
            <person name="Larson L."/>
            <person name="Lui A."/>
            <person name="MacDonald P.J."/>
            <person name="Mehta T."/>
            <person name="Montmayeur A."/>
            <person name="Murphy C."/>
            <person name="Neiman D."/>
            <person name="Pearson M."/>
            <person name="Priest M."/>
            <person name="Roberts A."/>
            <person name="Saif S."/>
            <person name="Shea T."/>
            <person name="Shenoy N."/>
            <person name="Sisk P."/>
            <person name="Stolte C."/>
            <person name="Sykes S."/>
            <person name="White J."/>
            <person name="Yandava C."/>
            <person name="Wortman J."/>
            <person name="Nusbaum C."/>
            <person name="Birren B."/>
        </authorList>
    </citation>
    <scope>NUCLEOTIDE SEQUENCE [LARGE SCALE GENOMIC DNA]</scope>
    <source>
        <strain evidence="12 13">WAL-19142</strain>
    </source>
</reference>
<evidence type="ECO:0000256" key="4">
    <source>
        <dbReference type="ARBA" id="ARBA00022723"/>
    </source>
</evidence>
<dbReference type="CDD" id="cd09641">
    <property type="entry name" value="Cas3''_I"/>
    <property type="match status" value="1"/>
</dbReference>
<gene>
    <name evidence="12" type="ORF">HMPREF9470_01540</name>
</gene>
<evidence type="ECO:0000259" key="11">
    <source>
        <dbReference type="PROSITE" id="PS51643"/>
    </source>
</evidence>
<dbReference type="Gene3D" id="1.10.3210.30">
    <property type="match status" value="1"/>
</dbReference>
<dbReference type="Pfam" id="PF22590">
    <property type="entry name" value="Cas3-like_C_2"/>
    <property type="match status" value="1"/>
</dbReference>
<name>A0A0J9CCT9_9FIRM</name>
<dbReference type="SUPFAM" id="SSF109604">
    <property type="entry name" value="HD-domain/PDEase-like"/>
    <property type="match status" value="1"/>
</dbReference>
<dbReference type="PANTHER" id="PTHR47963:SF9">
    <property type="entry name" value="CRISPR-ASSOCIATED ENDONUCLEASE_HELICASE CAS3"/>
    <property type="match status" value="1"/>
</dbReference>
<keyword evidence="4" id="KW-0479">Metal-binding</keyword>
<keyword evidence="3" id="KW-0540">Nuclease</keyword>
<accession>A0A0J9CCT9</accession>
<dbReference type="AlphaFoldDB" id="A0A0J9CCT9"/>
<dbReference type="PATRIC" id="fig|742734.4.peg.1644"/>